<dbReference type="Proteomes" id="UP000001817">
    <property type="component" value="Chromosome 1"/>
</dbReference>
<evidence type="ECO:0000313" key="2">
    <source>
        <dbReference type="Proteomes" id="UP000001817"/>
    </source>
</evidence>
<reference evidence="1 2" key="1">
    <citation type="journal article" date="2006" name="Proc. Natl. Acad. Sci. U.S.A.">
        <title>Burkholderia xenovorans LB400 harbors a multi-replicon, 9.73-Mbp genome shaped for versatility.</title>
        <authorList>
            <person name="Chain P.S."/>
            <person name="Denef V.J."/>
            <person name="Konstantinidis K.T."/>
            <person name="Vergez L.M."/>
            <person name="Agullo L."/>
            <person name="Reyes V.L."/>
            <person name="Hauser L."/>
            <person name="Cordova M."/>
            <person name="Gomez L."/>
            <person name="Gonzalez M."/>
            <person name="Land M."/>
            <person name="Lao V."/>
            <person name="Larimer F."/>
            <person name="LiPuma J.J."/>
            <person name="Mahenthiralingam E."/>
            <person name="Malfatti S.A."/>
            <person name="Marx C.J."/>
            <person name="Parnell J.J."/>
            <person name="Ramette A."/>
            <person name="Richardson P."/>
            <person name="Seeger M."/>
            <person name="Smith D."/>
            <person name="Spilker T."/>
            <person name="Sul W.J."/>
            <person name="Tsoi T.V."/>
            <person name="Ulrich L.E."/>
            <person name="Zhulin I.B."/>
            <person name="Tiedje J.M."/>
        </authorList>
    </citation>
    <scope>NUCLEOTIDE SEQUENCE [LARGE SCALE GENOMIC DNA]</scope>
    <source>
        <strain evidence="1 2">LB400</strain>
    </source>
</reference>
<name>Q13T91_PARXL</name>
<dbReference type="KEGG" id="bxe:Bxe_A0234"/>
<protein>
    <submittedName>
        <fullName evidence="1">Uncharacterized protein</fullName>
    </submittedName>
</protein>
<dbReference type="EMBL" id="CP000270">
    <property type="protein sequence ID" value="ABE32698.1"/>
    <property type="molecule type" value="Genomic_DNA"/>
</dbReference>
<evidence type="ECO:0000313" key="1">
    <source>
        <dbReference type="EMBL" id="ABE32698.1"/>
    </source>
</evidence>
<sequence>MLFTPPIRRRRLVARPQQPVKAVVSAREVTSAIRLTVQHQLMGSAPFFVLAPEPSLPPVAEPVVGVFPLEIALTGSTGHQIICPYEEQMFSDIFSGRQPML</sequence>
<dbReference type="AlphaFoldDB" id="Q13T91"/>
<proteinExistence type="predicted"/>
<accession>Q13T91</accession>
<dbReference type="STRING" id="266265.Bxe_A0234"/>
<keyword evidence="2" id="KW-1185">Reference proteome</keyword>
<organism evidence="1 2">
    <name type="scientific">Paraburkholderia xenovorans (strain LB400)</name>
    <dbReference type="NCBI Taxonomy" id="266265"/>
    <lineage>
        <taxon>Bacteria</taxon>
        <taxon>Pseudomonadati</taxon>
        <taxon>Pseudomonadota</taxon>
        <taxon>Betaproteobacteria</taxon>
        <taxon>Burkholderiales</taxon>
        <taxon>Burkholderiaceae</taxon>
        <taxon>Paraburkholderia</taxon>
    </lineage>
</organism>
<gene>
    <name evidence="1" type="ORF">Bxe_A0234</name>
</gene>